<keyword evidence="1" id="KW-0732">Signal</keyword>
<protein>
    <submittedName>
        <fullName evidence="2">Neuropeptide F2</fullName>
    </submittedName>
</protein>
<dbReference type="AlphaFoldDB" id="A0A977SQ56"/>
<reference evidence="2" key="1">
    <citation type="journal article" date="2022" name="J. Proteome Res.">
        <title>Neuropeptidomes of Tenebrio molitor L. and Zophobas atratus Fab. (Coleoptera, Polyphaga: Tenebrionidae).</title>
        <authorList>
            <person name="Marciniak P."/>
            <person name="Pacholska-Bogalska J."/>
            <person name="Ragionieri L."/>
        </authorList>
    </citation>
    <scope>NUCLEOTIDE SEQUENCE</scope>
    <source>
        <strain evidence="2">DN80924_c0_g1_i1</strain>
    </source>
</reference>
<accession>A0A977SQ56</accession>
<dbReference type="GO" id="GO:0007218">
    <property type="term" value="P:neuropeptide signaling pathway"/>
    <property type="evidence" value="ECO:0007669"/>
    <property type="project" value="UniProtKB-KW"/>
</dbReference>
<evidence type="ECO:0000256" key="1">
    <source>
        <dbReference type="SAM" id="SignalP"/>
    </source>
</evidence>
<dbReference type="EMBL" id="ON155951">
    <property type="protein sequence ID" value="UXO98089.1"/>
    <property type="molecule type" value="mRNA"/>
</dbReference>
<sequence>MSTCKLAILLTVLLAVHLISGSPASSLCNRPLYSFETSKHVGDYLKCIANEASKTRYGKRAPPALIGKLRPYVYDYDLQQIQDLLYPEN</sequence>
<keyword evidence="2" id="KW-0527">Neuropeptide</keyword>
<feature type="chain" id="PRO_5037547929" evidence="1">
    <location>
        <begin position="22"/>
        <end position="89"/>
    </location>
</feature>
<evidence type="ECO:0000313" key="2">
    <source>
        <dbReference type="EMBL" id="UXO98089.1"/>
    </source>
</evidence>
<organism evidence="2">
    <name type="scientific">Zophobas atratus</name>
    <name type="common">Giant mealworm beetle</name>
    <name type="synonym">Zophobas rugipes</name>
    <dbReference type="NCBI Taxonomy" id="7074"/>
    <lineage>
        <taxon>Eukaryota</taxon>
        <taxon>Metazoa</taxon>
        <taxon>Ecdysozoa</taxon>
        <taxon>Arthropoda</taxon>
        <taxon>Hexapoda</taxon>
        <taxon>Insecta</taxon>
        <taxon>Pterygota</taxon>
        <taxon>Neoptera</taxon>
        <taxon>Endopterygota</taxon>
        <taxon>Coleoptera</taxon>
        <taxon>Polyphaga</taxon>
        <taxon>Cucujiformia</taxon>
        <taxon>Tenebrionidae</taxon>
        <taxon>Zophobas</taxon>
    </lineage>
</organism>
<proteinExistence type="evidence at transcript level"/>
<feature type="signal peptide" evidence="1">
    <location>
        <begin position="1"/>
        <end position="21"/>
    </location>
</feature>
<name>A0A977SQ56_ZOPAT</name>